<reference evidence="3" key="3">
    <citation type="submission" date="2015-04" db="UniProtKB">
        <authorList>
            <consortium name="EnsemblPlants"/>
        </authorList>
    </citation>
    <scope>IDENTIFICATION</scope>
    <source>
        <strain evidence="3">cv. Jemalong A17</strain>
    </source>
</reference>
<dbReference type="HOGENOM" id="CLU_058909_0_0_1"/>
<dbReference type="Gene3D" id="1.20.1280.50">
    <property type="match status" value="1"/>
</dbReference>
<dbReference type="PANTHER" id="PTHR31672:SF11">
    <property type="entry name" value="F-BOX PROTEIN CPR1-LIKE ISOFORM X2"/>
    <property type="match status" value="1"/>
</dbReference>
<dbReference type="EnsemblPlants" id="AES59295">
    <property type="protein sequence ID" value="AES59295"/>
    <property type="gene ID" value="MTR_1g017800"/>
</dbReference>
<reference evidence="2 4" key="1">
    <citation type="journal article" date="2011" name="Nature">
        <title>The Medicago genome provides insight into the evolution of rhizobial symbioses.</title>
        <authorList>
            <person name="Young N.D."/>
            <person name="Debelle F."/>
            <person name="Oldroyd G.E."/>
            <person name="Geurts R."/>
            <person name="Cannon S.B."/>
            <person name="Udvardi M.K."/>
            <person name="Benedito V.A."/>
            <person name="Mayer K.F."/>
            <person name="Gouzy J."/>
            <person name="Schoof H."/>
            <person name="Van de Peer Y."/>
            <person name="Proost S."/>
            <person name="Cook D.R."/>
            <person name="Meyers B.C."/>
            <person name="Spannagl M."/>
            <person name="Cheung F."/>
            <person name="De Mita S."/>
            <person name="Krishnakumar V."/>
            <person name="Gundlach H."/>
            <person name="Zhou S."/>
            <person name="Mudge J."/>
            <person name="Bharti A.K."/>
            <person name="Murray J.D."/>
            <person name="Naoumkina M.A."/>
            <person name="Rosen B."/>
            <person name="Silverstein K.A."/>
            <person name="Tang H."/>
            <person name="Rombauts S."/>
            <person name="Zhao P.X."/>
            <person name="Zhou P."/>
            <person name="Barbe V."/>
            <person name="Bardou P."/>
            <person name="Bechner M."/>
            <person name="Bellec A."/>
            <person name="Berger A."/>
            <person name="Berges H."/>
            <person name="Bidwell S."/>
            <person name="Bisseling T."/>
            <person name="Choisne N."/>
            <person name="Couloux A."/>
            <person name="Denny R."/>
            <person name="Deshpande S."/>
            <person name="Dai X."/>
            <person name="Doyle J.J."/>
            <person name="Dudez A.M."/>
            <person name="Farmer A.D."/>
            <person name="Fouteau S."/>
            <person name="Franken C."/>
            <person name="Gibelin C."/>
            <person name="Gish J."/>
            <person name="Goldstein S."/>
            <person name="Gonzalez A.J."/>
            <person name="Green P.J."/>
            <person name="Hallab A."/>
            <person name="Hartog M."/>
            <person name="Hua A."/>
            <person name="Humphray S.J."/>
            <person name="Jeong D.H."/>
            <person name="Jing Y."/>
            <person name="Jocker A."/>
            <person name="Kenton S.M."/>
            <person name="Kim D.J."/>
            <person name="Klee K."/>
            <person name="Lai H."/>
            <person name="Lang C."/>
            <person name="Lin S."/>
            <person name="Macmil S.L."/>
            <person name="Magdelenat G."/>
            <person name="Matthews L."/>
            <person name="McCorrison J."/>
            <person name="Monaghan E.L."/>
            <person name="Mun J.H."/>
            <person name="Najar F.Z."/>
            <person name="Nicholson C."/>
            <person name="Noirot C."/>
            <person name="O'Bleness M."/>
            <person name="Paule C.R."/>
            <person name="Poulain J."/>
            <person name="Prion F."/>
            <person name="Qin B."/>
            <person name="Qu C."/>
            <person name="Retzel E.F."/>
            <person name="Riddle C."/>
            <person name="Sallet E."/>
            <person name="Samain S."/>
            <person name="Samson N."/>
            <person name="Sanders I."/>
            <person name="Saurat O."/>
            <person name="Scarpelli C."/>
            <person name="Schiex T."/>
            <person name="Segurens B."/>
            <person name="Severin A.J."/>
            <person name="Sherrier D.J."/>
            <person name="Shi R."/>
            <person name="Sims S."/>
            <person name="Singer S.R."/>
            <person name="Sinharoy S."/>
            <person name="Sterck L."/>
            <person name="Viollet A."/>
            <person name="Wang B.B."/>
            <person name="Wang K."/>
            <person name="Wang M."/>
            <person name="Wang X."/>
            <person name="Warfsmann J."/>
            <person name="Weissenbach J."/>
            <person name="White D.D."/>
            <person name="White J.D."/>
            <person name="Wiley G.B."/>
            <person name="Wincker P."/>
            <person name="Xing Y."/>
            <person name="Yang L."/>
            <person name="Yao Z."/>
            <person name="Ying F."/>
            <person name="Zhai J."/>
            <person name="Zhou L."/>
            <person name="Zuber A."/>
            <person name="Denarie J."/>
            <person name="Dixon R.A."/>
            <person name="May G.D."/>
            <person name="Schwartz D.C."/>
            <person name="Rogers J."/>
            <person name="Quetier F."/>
            <person name="Town C.D."/>
            <person name="Roe B.A."/>
        </authorList>
    </citation>
    <scope>NUCLEOTIDE SEQUENCE [LARGE SCALE GENOMIC DNA]</scope>
    <source>
        <strain evidence="2">A17</strain>
        <strain evidence="3 4">cv. Jemalong A17</strain>
    </source>
</reference>
<name>G7IBB1_MEDTR</name>
<dbReference type="PANTHER" id="PTHR31672">
    <property type="entry name" value="BNACNNG10540D PROTEIN"/>
    <property type="match status" value="1"/>
</dbReference>
<gene>
    <name evidence="2" type="ordered locus">MTR_1g017800</name>
</gene>
<dbReference type="InterPro" id="IPR050796">
    <property type="entry name" value="SCF_F-box_component"/>
</dbReference>
<sequence>MTPMNQNPNSAQSCKVISNLSEDLMFHIFTLVPINSLFNSTRYVCKSWAATIGSSLFFEVCEHRARSKLGLYVENCETYGSSYFLEFKDNVNGQFERYELGTPRKTEHLISTCDGILLLLSISGQIFVANPILKRGFRIPPFPIPQPRIIVRHQCTIARVPLTSKFKLFFLHVFAISASFWKLLYENIYFSTTILHVARFLWMGNRFSCIAHKDFYTTFQIYILDFDTGKWSHYHEMGPFDYVAACGHELDTLYVVFRLWINDQIIFKVSLLGRDIKHIHFGYNVKTKHLTKIEGITMGNFEVWPHVNSLVSFPSTPT</sequence>
<accession>G7IBB1</accession>
<protein>
    <recommendedName>
        <fullName evidence="1">F-box domain-containing protein</fullName>
    </recommendedName>
</protein>
<evidence type="ECO:0000313" key="4">
    <source>
        <dbReference type="Proteomes" id="UP000002051"/>
    </source>
</evidence>
<feature type="domain" description="F-box" evidence="1">
    <location>
        <begin position="17"/>
        <end position="57"/>
    </location>
</feature>
<dbReference type="InterPro" id="IPR036047">
    <property type="entry name" value="F-box-like_dom_sf"/>
</dbReference>
<dbReference type="GO" id="GO:0031146">
    <property type="term" value="P:SCF-dependent proteasomal ubiquitin-dependent protein catabolic process"/>
    <property type="evidence" value="ECO:0000318"/>
    <property type="project" value="GO_Central"/>
</dbReference>
<dbReference type="GO" id="GO:0004842">
    <property type="term" value="F:ubiquitin-protein transferase activity"/>
    <property type="evidence" value="ECO:0000318"/>
    <property type="project" value="GO_Central"/>
</dbReference>
<dbReference type="Pfam" id="PF00646">
    <property type="entry name" value="F-box"/>
    <property type="match status" value="1"/>
</dbReference>
<dbReference type="SUPFAM" id="SSF81383">
    <property type="entry name" value="F-box domain"/>
    <property type="match status" value="1"/>
</dbReference>
<evidence type="ECO:0000259" key="1">
    <source>
        <dbReference type="Pfam" id="PF00646"/>
    </source>
</evidence>
<evidence type="ECO:0000313" key="2">
    <source>
        <dbReference type="EMBL" id="AES59295.1"/>
    </source>
</evidence>
<keyword evidence="4" id="KW-1185">Reference proteome</keyword>
<evidence type="ECO:0000313" key="3">
    <source>
        <dbReference type="EnsemblPlants" id="AES59295"/>
    </source>
</evidence>
<dbReference type="EMBL" id="CM001217">
    <property type="protein sequence ID" value="AES59295.1"/>
    <property type="molecule type" value="Genomic_DNA"/>
</dbReference>
<reference evidence="2 4" key="2">
    <citation type="journal article" date="2014" name="BMC Genomics">
        <title>An improved genome release (version Mt4.0) for the model legume Medicago truncatula.</title>
        <authorList>
            <person name="Tang H."/>
            <person name="Krishnakumar V."/>
            <person name="Bidwell S."/>
            <person name="Rosen B."/>
            <person name="Chan A."/>
            <person name="Zhou S."/>
            <person name="Gentzbittel L."/>
            <person name="Childs K.L."/>
            <person name="Yandell M."/>
            <person name="Gundlach H."/>
            <person name="Mayer K.F."/>
            <person name="Schwartz D.C."/>
            <person name="Town C.D."/>
        </authorList>
    </citation>
    <scope>GENOME REANNOTATION</scope>
    <source>
        <strain evidence="3 4">cv. Jemalong A17</strain>
    </source>
</reference>
<organism evidence="2 4">
    <name type="scientific">Medicago truncatula</name>
    <name type="common">Barrel medic</name>
    <name type="synonym">Medicago tribuloides</name>
    <dbReference type="NCBI Taxonomy" id="3880"/>
    <lineage>
        <taxon>Eukaryota</taxon>
        <taxon>Viridiplantae</taxon>
        <taxon>Streptophyta</taxon>
        <taxon>Embryophyta</taxon>
        <taxon>Tracheophyta</taxon>
        <taxon>Spermatophyta</taxon>
        <taxon>Magnoliopsida</taxon>
        <taxon>eudicotyledons</taxon>
        <taxon>Gunneridae</taxon>
        <taxon>Pentapetalae</taxon>
        <taxon>rosids</taxon>
        <taxon>fabids</taxon>
        <taxon>Fabales</taxon>
        <taxon>Fabaceae</taxon>
        <taxon>Papilionoideae</taxon>
        <taxon>50 kb inversion clade</taxon>
        <taxon>NPAAA clade</taxon>
        <taxon>Hologalegina</taxon>
        <taxon>IRL clade</taxon>
        <taxon>Trifolieae</taxon>
        <taxon>Medicago</taxon>
    </lineage>
</organism>
<dbReference type="eggNOG" id="ENOG502SZBJ">
    <property type="taxonomic scope" value="Eukaryota"/>
</dbReference>
<dbReference type="Proteomes" id="UP000002051">
    <property type="component" value="Unassembled WGS sequence"/>
</dbReference>
<dbReference type="AlphaFoldDB" id="G7IBB1"/>
<proteinExistence type="predicted"/>
<dbReference type="PaxDb" id="3880-AES59295"/>
<dbReference type="InterPro" id="IPR001810">
    <property type="entry name" value="F-box_dom"/>
</dbReference>